<evidence type="ECO:0000256" key="1">
    <source>
        <dbReference type="ARBA" id="ARBA00008889"/>
    </source>
</evidence>
<dbReference type="EMBL" id="KC353353">
    <property type="protein sequence ID" value="AGH24037.1"/>
    <property type="molecule type" value="Genomic_DNA"/>
</dbReference>
<dbReference type="CDD" id="cd05797">
    <property type="entry name" value="Ribosomal_L10"/>
    <property type="match status" value="1"/>
</dbReference>
<keyword evidence="4" id="KW-0496">Mitochondrion</keyword>
<dbReference type="GeneID" id="16029439"/>
<sequence length="187" mass="21649">MRKENKDLRLQEYREIFNQYPMILVYHYNTLVYNHTTLDEAKQNLLNELEKQNISQELCVSVKVVKNTLVREAIKNTIYKNASNLFTGPTLLLYSNNASPKLCDVLLNWKKQYSMLHLLGCKYYNSFITSSDFEDMAKLPNNKGDVVQHMLGILQSPVIELTSLLSINQNVLCNTLAMQEEINNQPN</sequence>
<reference evidence="4" key="1">
    <citation type="journal article" date="2004" name="RNA">
        <title>Mitochondrial 3' tRNA editing in the jakobid Seculamonas ecuadoriensis: a novel mechanism and implications for tRNA processing.</title>
        <authorList>
            <person name="Leigh J."/>
            <person name="Lang B.F."/>
        </authorList>
    </citation>
    <scope>NUCLEOTIDE SEQUENCE</scope>
    <source>
        <strain evidence="4">ATCC 50634</strain>
    </source>
</reference>
<dbReference type="GO" id="GO:1990904">
    <property type="term" value="C:ribonucleoprotein complex"/>
    <property type="evidence" value="ECO:0007669"/>
    <property type="project" value="UniProtKB-KW"/>
</dbReference>
<comment type="similarity">
    <text evidence="1">Belongs to the universal ribosomal protein uL10 family.</text>
</comment>
<evidence type="ECO:0000256" key="2">
    <source>
        <dbReference type="ARBA" id="ARBA00022980"/>
    </source>
</evidence>
<dbReference type="PANTHER" id="PTHR11560">
    <property type="entry name" value="39S RIBOSOMAL PROTEIN L10, MITOCHONDRIAL"/>
    <property type="match status" value="1"/>
</dbReference>
<gene>
    <name evidence="4" type="primary">rpl10</name>
</gene>
<dbReference type="InterPro" id="IPR043141">
    <property type="entry name" value="Ribosomal_uL10-like_sf"/>
</dbReference>
<proteinExistence type="inferred from homology"/>
<dbReference type="SUPFAM" id="SSF160369">
    <property type="entry name" value="Ribosomal protein L10-like"/>
    <property type="match status" value="1"/>
</dbReference>
<dbReference type="InterPro" id="IPR001790">
    <property type="entry name" value="Ribosomal_uL10"/>
</dbReference>
<reference evidence="4" key="2">
    <citation type="journal article" date="2006" name="RNA">
        <title>Hybrid E. coli--Mitochondrial ribonuclease P RNAs are catalytically active.</title>
        <authorList>
            <person name="Seif E."/>
            <person name="Cadieux A."/>
            <person name="Lang B.F."/>
        </authorList>
    </citation>
    <scope>NUCLEOTIDE SEQUENCE</scope>
    <source>
        <strain evidence="4">ATCC 50634</strain>
    </source>
</reference>
<keyword evidence="3" id="KW-0687">Ribonucleoprotein</keyword>
<evidence type="ECO:0000313" key="4">
    <source>
        <dbReference type="EMBL" id="AGH24037.1"/>
    </source>
</evidence>
<dbReference type="Gene3D" id="3.30.70.1730">
    <property type="match status" value="1"/>
</dbReference>
<dbReference type="AlphaFoldDB" id="M4Q9E3"/>
<dbReference type="RefSeq" id="YP_007890543.1">
    <property type="nucleotide sequence ID" value="NC_021125.1"/>
</dbReference>
<dbReference type="InterPro" id="IPR047865">
    <property type="entry name" value="Ribosomal_uL10_bac_type"/>
</dbReference>
<dbReference type="GO" id="GO:0005840">
    <property type="term" value="C:ribosome"/>
    <property type="evidence" value="ECO:0007669"/>
    <property type="project" value="UniProtKB-KW"/>
</dbReference>
<dbReference type="Pfam" id="PF00466">
    <property type="entry name" value="Ribosomal_L10"/>
    <property type="match status" value="1"/>
</dbReference>
<evidence type="ECO:0000256" key="3">
    <source>
        <dbReference type="ARBA" id="ARBA00023274"/>
    </source>
</evidence>
<reference evidence="4" key="3">
    <citation type="journal article" date="2013" name="Genome Biol. Evol.">
        <title>Strikingly bacteria-like and gene-rich mitochondrial genomes throughout jakobid protists.</title>
        <authorList>
            <person name="Burger G."/>
            <person name="Gray M.W."/>
            <person name="Forget L."/>
            <person name="Lang B.F."/>
        </authorList>
    </citation>
    <scope>NUCLEOTIDE SEQUENCE</scope>
    <source>
        <strain evidence="4">ATCC 50634</strain>
    </source>
</reference>
<organism evidence="4">
    <name type="scientific">Histiona aroides</name>
    <name type="common">Flagellate</name>
    <dbReference type="NCBI Taxonomy" id="392300"/>
    <lineage>
        <taxon>Eukaryota</taxon>
        <taxon>Discoba</taxon>
        <taxon>Jakobida</taxon>
        <taxon>Histionina</taxon>
        <taxon>Histionidae</taxon>
        <taxon>Histiona</taxon>
    </lineage>
</organism>
<geneLocation type="mitochondrion" evidence="4"/>
<protein>
    <submittedName>
        <fullName evidence="4">Ribosomal protein L10</fullName>
    </submittedName>
</protein>
<name>M4Q9E3_HISAR</name>
<accession>M4Q9E3</accession>
<keyword evidence="2 4" id="KW-0689">Ribosomal protein</keyword>